<accession>E6PIE0</accession>
<dbReference type="EMBL" id="CABL01000019">
    <property type="protein sequence ID" value="CBH76230.1"/>
    <property type="molecule type" value="Genomic_DNA"/>
</dbReference>
<evidence type="ECO:0000313" key="3">
    <source>
        <dbReference type="EMBL" id="CBH76230.1"/>
    </source>
</evidence>
<evidence type="ECO:0000259" key="2">
    <source>
        <dbReference type="Pfam" id="PF02517"/>
    </source>
</evidence>
<organism evidence="3">
    <name type="scientific">mine drainage metagenome</name>
    <dbReference type="NCBI Taxonomy" id="410659"/>
    <lineage>
        <taxon>unclassified sequences</taxon>
        <taxon>metagenomes</taxon>
        <taxon>ecological metagenomes</taxon>
    </lineage>
</organism>
<keyword evidence="1" id="KW-0472">Membrane</keyword>
<dbReference type="PANTHER" id="PTHR43592">
    <property type="entry name" value="CAAX AMINO TERMINAL PROTEASE"/>
    <property type="match status" value="1"/>
</dbReference>
<dbReference type="InterPro" id="IPR003675">
    <property type="entry name" value="Rce1/LyrA-like_dom"/>
</dbReference>
<feature type="transmembrane region" description="Helical" evidence="1">
    <location>
        <begin position="76"/>
        <end position="97"/>
    </location>
</feature>
<sequence length="221" mass="23847">MAVACAVLSLIAYIALDPSILAILAHSPKNLPVTAVLVVQLAFELPPIFVLLAMLPRVALYSWEELGLRPPTARALLYALVGVTGAILVGDGGSALVEHLSHHPHHMQDVAKMFESIRHTPALIAFVLYGVVVAPIAEELIFRGFLFNLGLRYGNFWVAAIVSSLLFGAAHGDLELFLPLTLVGFVLATVYYRSKNLIASMLTHASFNAIAFSALSLLRTH</sequence>
<keyword evidence="1" id="KW-0812">Transmembrane</keyword>
<evidence type="ECO:0000256" key="1">
    <source>
        <dbReference type="SAM" id="Phobius"/>
    </source>
</evidence>
<feature type="transmembrane region" description="Helical" evidence="1">
    <location>
        <begin position="149"/>
        <end position="170"/>
    </location>
</feature>
<dbReference type="Pfam" id="PF02517">
    <property type="entry name" value="Rce1-like"/>
    <property type="match status" value="1"/>
</dbReference>
<feature type="domain" description="CAAX prenyl protease 2/Lysostaphin resistance protein A-like" evidence="2">
    <location>
        <begin position="122"/>
        <end position="210"/>
    </location>
</feature>
<feature type="transmembrane region" description="Helical" evidence="1">
    <location>
        <begin position="176"/>
        <end position="192"/>
    </location>
</feature>
<feature type="transmembrane region" description="Helical" evidence="1">
    <location>
        <begin position="117"/>
        <end position="137"/>
    </location>
</feature>
<gene>
    <name evidence="3" type="ORF">CARN1_0710</name>
</gene>
<proteinExistence type="predicted"/>
<keyword evidence="1" id="KW-1133">Transmembrane helix</keyword>
<dbReference type="GO" id="GO:0004175">
    <property type="term" value="F:endopeptidase activity"/>
    <property type="evidence" value="ECO:0007669"/>
    <property type="project" value="UniProtKB-ARBA"/>
</dbReference>
<name>E6PIE0_9ZZZZ</name>
<dbReference type="PANTHER" id="PTHR43592:SF15">
    <property type="entry name" value="CAAX AMINO TERMINAL PROTEASE FAMILY PROTEIN"/>
    <property type="match status" value="1"/>
</dbReference>
<protein>
    <recommendedName>
        <fullName evidence="2">CAAX prenyl protease 2/Lysostaphin resistance protein A-like domain-containing protein</fullName>
    </recommendedName>
</protein>
<dbReference type="GO" id="GO:0080120">
    <property type="term" value="P:CAAX-box protein maturation"/>
    <property type="evidence" value="ECO:0007669"/>
    <property type="project" value="UniProtKB-ARBA"/>
</dbReference>
<comment type="caution">
    <text evidence="3">The sequence shown here is derived from an EMBL/GenBank/DDBJ whole genome shotgun (WGS) entry which is preliminary data.</text>
</comment>
<reference evidence="3" key="1">
    <citation type="submission" date="2009-10" db="EMBL/GenBank/DDBJ databases">
        <title>Diversity of trophic interactions inside an arsenic-rich microbial ecosystem.</title>
        <authorList>
            <person name="Bertin P.N."/>
            <person name="Heinrich-Salmeron A."/>
            <person name="Pelletier E."/>
            <person name="Goulhen-Chollet F."/>
            <person name="Arsene-Ploetze F."/>
            <person name="Gallien S."/>
            <person name="Calteau A."/>
            <person name="Vallenet D."/>
            <person name="Casiot C."/>
            <person name="Chane-Woon-Ming B."/>
            <person name="Giloteaux L."/>
            <person name="Barakat M."/>
            <person name="Bonnefoy V."/>
            <person name="Bruneel O."/>
            <person name="Chandler M."/>
            <person name="Cleiss J."/>
            <person name="Duran R."/>
            <person name="Elbaz-Poulichet F."/>
            <person name="Fonknechten N."/>
            <person name="Lauga B."/>
            <person name="Mornico D."/>
            <person name="Ortet P."/>
            <person name="Schaeffer C."/>
            <person name="Siguier P."/>
            <person name="Alexander Thil Smith A."/>
            <person name="Van Dorsselaer A."/>
            <person name="Weissenbach J."/>
            <person name="Medigue C."/>
            <person name="Le Paslier D."/>
        </authorList>
    </citation>
    <scope>NUCLEOTIDE SEQUENCE</scope>
</reference>
<dbReference type="AlphaFoldDB" id="E6PIE0"/>
<feature type="transmembrane region" description="Helical" evidence="1">
    <location>
        <begin position="32"/>
        <end position="55"/>
    </location>
</feature>